<organism evidence="1 2">
    <name type="scientific">Owenia fusiformis</name>
    <name type="common">Polychaete worm</name>
    <dbReference type="NCBI Taxonomy" id="6347"/>
    <lineage>
        <taxon>Eukaryota</taxon>
        <taxon>Metazoa</taxon>
        <taxon>Spiralia</taxon>
        <taxon>Lophotrochozoa</taxon>
        <taxon>Annelida</taxon>
        <taxon>Polychaeta</taxon>
        <taxon>Sedentaria</taxon>
        <taxon>Canalipalpata</taxon>
        <taxon>Sabellida</taxon>
        <taxon>Oweniida</taxon>
        <taxon>Oweniidae</taxon>
        <taxon>Owenia</taxon>
    </lineage>
</organism>
<dbReference type="InterPro" id="IPR007719">
    <property type="entry name" value="PCS_N"/>
</dbReference>
<evidence type="ECO:0000313" key="1">
    <source>
        <dbReference type="EMBL" id="CAH1789290.1"/>
    </source>
</evidence>
<dbReference type="PROSITE" id="PS51443">
    <property type="entry name" value="PCS"/>
    <property type="match status" value="1"/>
</dbReference>
<dbReference type="PANTHER" id="PTHR33447">
    <property type="entry name" value="GLUTATHIONE GAMMA-GLUTAMYLCYSTEINYLTRANSFERASE"/>
    <property type="match status" value="1"/>
</dbReference>
<dbReference type="PANTHER" id="PTHR33447:SF2">
    <property type="entry name" value="GLUTATHIONE GAMMA-GLUTAMYLCYSTEINYLTRANSFERASE"/>
    <property type="match status" value="1"/>
</dbReference>
<dbReference type="GO" id="GO:0046938">
    <property type="term" value="P:phytochelatin biosynthetic process"/>
    <property type="evidence" value="ECO:0007669"/>
    <property type="project" value="InterPro"/>
</dbReference>
<keyword evidence="2" id="KW-1185">Reference proteome</keyword>
<protein>
    <submittedName>
        <fullName evidence="1">Uncharacterized protein</fullName>
    </submittedName>
</protein>
<sequence length="482" mass="55207">MRITQKKLFAIMASLQQSKGTTAVLNLPKMQYYRKPLPDSCIAFSSPQGKKLFSEALLTGHMECYFKLAEQFRTQDEPAFCGLSTLVMVLNALSVDPGRVWKGPWRWYHENMLDCCIPIDVITQQGITLDQFSCLADCNTLTVKTVRLNTEMNTTNNLDSFREFVKSMTKVDDRFVVCSYSRPILHQTGSGHFSPIGGYHPGRDLVLILDTARFKYPPHWVKLDILWKAMGEIDKDTGKPRGYCILQKKEGVEPLMLFRPSTSLSVTLPSYDSLSTINQFITRLTNWFQSMPLANHSPSSDDVIEKSVRQVLIAADILEASHYLYTTQLEMCSVKMDSEYSSTINNIIDALENVTIFKCVRETLEVCDTVKSAKKIGRIYPRDYDEECANNNSELHHLISRITDAHFVTLFLLTWPYKYDKHCKSYGKILQDIVAHEMSTVVAVLRDEVEWLKVKIDTVLNYFENQCCNECSCKQERTITYN</sequence>
<dbReference type="SUPFAM" id="SSF54001">
    <property type="entry name" value="Cysteine proteinases"/>
    <property type="match status" value="1"/>
</dbReference>
<dbReference type="Pfam" id="PF05023">
    <property type="entry name" value="Phytochelatin"/>
    <property type="match status" value="1"/>
</dbReference>
<dbReference type="GO" id="GO:0010273">
    <property type="term" value="P:detoxification of copper ion"/>
    <property type="evidence" value="ECO:0007669"/>
    <property type="project" value="TreeGrafter"/>
</dbReference>
<dbReference type="FunFam" id="3.90.70.30:FF:000001">
    <property type="entry name" value="Glutathione gamma-glutamylcysteinyltransferase 1"/>
    <property type="match status" value="1"/>
</dbReference>
<dbReference type="Gene3D" id="3.90.70.30">
    <property type="entry name" value="Phytochelatin synthase, N-terminal domain"/>
    <property type="match status" value="1"/>
</dbReference>
<dbReference type="InterPro" id="IPR040409">
    <property type="entry name" value="PCS-like"/>
</dbReference>
<dbReference type="GO" id="GO:0046872">
    <property type="term" value="F:metal ion binding"/>
    <property type="evidence" value="ECO:0007669"/>
    <property type="project" value="InterPro"/>
</dbReference>
<evidence type="ECO:0000313" key="2">
    <source>
        <dbReference type="Proteomes" id="UP000749559"/>
    </source>
</evidence>
<accession>A0A8J1TRT6</accession>
<proteinExistence type="predicted"/>
<reference evidence="1" key="1">
    <citation type="submission" date="2022-03" db="EMBL/GenBank/DDBJ databases">
        <authorList>
            <person name="Martin C."/>
        </authorList>
    </citation>
    <scope>NUCLEOTIDE SEQUENCE</scope>
</reference>
<comment type="caution">
    <text evidence="1">The sequence shown here is derived from an EMBL/GenBank/DDBJ whole genome shotgun (WGS) entry which is preliminary data.</text>
</comment>
<dbReference type="Proteomes" id="UP000749559">
    <property type="component" value="Unassembled WGS sequence"/>
</dbReference>
<dbReference type="EMBL" id="CAIIXF020000007">
    <property type="protein sequence ID" value="CAH1789290.1"/>
    <property type="molecule type" value="Genomic_DNA"/>
</dbReference>
<name>A0A8J1TRT6_OWEFU</name>
<dbReference type="InterPro" id="IPR038765">
    <property type="entry name" value="Papain-like_cys_pep_sf"/>
</dbReference>
<dbReference type="AlphaFoldDB" id="A0A8J1TRT6"/>
<dbReference type="GO" id="GO:0016756">
    <property type="term" value="F:glutathione gamma-glutamylcysteinyltransferase activity"/>
    <property type="evidence" value="ECO:0007669"/>
    <property type="project" value="InterPro"/>
</dbReference>
<gene>
    <name evidence="1" type="ORF">OFUS_LOCUS14676</name>
</gene>
<dbReference type="GO" id="GO:0098849">
    <property type="term" value="P:cellular detoxification of cadmium ion"/>
    <property type="evidence" value="ECO:0007669"/>
    <property type="project" value="TreeGrafter"/>
</dbReference>
<dbReference type="OrthoDB" id="448954at2759"/>
<dbReference type="InterPro" id="IPR038156">
    <property type="entry name" value="PCS_N_sf"/>
</dbReference>